<keyword evidence="4" id="KW-1185">Reference proteome</keyword>
<sequence>MPKTDLTTAPFAYDGLDRVIHEKARLGLLTSLMAHPKGLAFADLKQLCGLTDGNLSRHLQVLQEAGLVDVIKGYEGNRPHTTCRLTRSGRRRFLDYLAVLEQLVRDAARAAGSADKAGGKAEKTAGKDDGAAGRLGIQPV</sequence>
<dbReference type="InterPro" id="IPR011991">
    <property type="entry name" value="ArsR-like_HTH"/>
</dbReference>
<dbReference type="Proteomes" id="UP001565471">
    <property type="component" value="Unassembled WGS sequence"/>
</dbReference>
<name>A0ABV4FER9_BRAEL</name>
<proteinExistence type="predicted"/>
<dbReference type="InterPro" id="IPR036388">
    <property type="entry name" value="WH-like_DNA-bd_sf"/>
</dbReference>
<dbReference type="InterPro" id="IPR001845">
    <property type="entry name" value="HTH_ArsR_DNA-bd_dom"/>
</dbReference>
<dbReference type="PANTHER" id="PTHR37318">
    <property type="entry name" value="BSL7504 PROTEIN"/>
    <property type="match status" value="1"/>
</dbReference>
<comment type="caution">
    <text evidence="3">The sequence shown here is derived from an EMBL/GenBank/DDBJ whole genome shotgun (WGS) entry which is preliminary data.</text>
</comment>
<protein>
    <submittedName>
        <fullName evidence="3">DNA-binding transcriptional ArsR family regulator</fullName>
    </submittedName>
</protein>
<evidence type="ECO:0000313" key="3">
    <source>
        <dbReference type="EMBL" id="MEY9321965.1"/>
    </source>
</evidence>
<feature type="region of interest" description="Disordered" evidence="1">
    <location>
        <begin position="110"/>
        <end position="140"/>
    </location>
</feature>
<dbReference type="CDD" id="cd00090">
    <property type="entry name" value="HTH_ARSR"/>
    <property type="match status" value="1"/>
</dbReference>
<keyword evidence="3" id="KW-0238">DNA-binding</keyword>
<dbReference type="Pfam" id="PF13601">
    <property type="entry name" value="HTH_34"/>
    <property type="match status" value="1"/>
</dbReference>
<reference evidence="3 4" key="1">
    <citation type="submission" date="2024-07" db="EMBL/GenBank/DDBJ databases">
        <title>Genomic Encyclopedia of Type Strains, Phase V (KMG-V): Genome sequencing to study the core and pangenomes of soil and plant-associated prokaryotes.</title>
        <authorList>
            <person name="Whitman W."/>
        </authorList>
    </citation>
    <scope>NUCLEOTIDE SEQUENCE [LARGE SCALE GENOMIC DNA]</scope>
    <source>
        <strain evidence="3 4">USDA 415</strain>
    </source>
</reference>
<dbReference type="PANTHER" id="PTHR37318:SF1">
    <property type="entry name" value="BSL7504 PROTEIN"/>
    <property type="match status" value="1"/>
</dbReference>
<evidence type="ECO:0000313" key="4">
    <source>
        <dbReference type="Proteomes" id="UP001565471"/>
    </source>
</evidence>
<dbReference type="EMBL" id="JBGBZA010000002">
    <property type="protein sequence ID" value="MEY9321965.1"/>
    <property type="molecule type" value="Genomic_DNA"/>
</dbReference>
<dbReference type="GeneID" id="92950283"/>
<dbReference type="InterPro" id="IPR036390">
    <property type="entry name" value="WH_DNA-bd_sf"/>
</dbReference>
<dbReference type="SMART" id="SM00418">
    <property type="entry name" value="HTH_ARSR"/>
    <property type="match status" value="1"/>
</dbReference>
<dbReference type="GO" id="GO:0003677">
    <property type="term" value="F:DNA binding"/>
    <property type="evidence" value="ECO:0007669"/>
    <property type="project" value="UniProtKB-KW"/>
</dbReference>
<evidence type="ECO:0000256" key="1">
    <source>
        <dbReference type="SAM" id="MobiDB-lite"/>
    </source>
</evidence>
<organism evidence="3 4">
    <name type="scientific">Bradyrhizobium elkanii</name>
    <dbReference type="NCBI Taxonomy" id="29448"/>
    <lineage>
        <taxon>Bacteria</taxon>
        <taxon>Pseudomonadati</taxon>
        <taxon>Pseudomonadota</taxon>
        <taxon>Alphaproteobacteria</taxon>
        <taxon>Hyphomicrobiales</taxon>
        <taxon>Nitrobacteraceae</taxon>
        <taxon>Bradyrhizobium</taxon>
    </lineage>
</organism>
<accession>A0ABV4FER9</accession>
<dbReference type="Gene3D" id="1.10.10.10">
    <property type="entry name" value="Winged helix-like DNA-binding domain superfamily/Winged helix DNA-binding domain"/>
    <property type="match status" value="1"/>
</dbReference>
<dbReference type="SUPFAM" id="SSF46785">
    <property type="entry name" value="Winged helix' DNA-binding domain"/>
    <property type="match status" value="1"/>
</dbReference>
<dbReference type="RefSeq" id="WP_075969197.1">
    <property type="nucleotide sequence ID" value="NZ_BJNL01000066.1"/>
</dbReference>
<dbReference type="InterPro" id="IPR027395">
    <property type="entry name" value="WH_DNA-bd_dom"/>
</dbReference>
<evidence type="ECO:0000259" key="2">
    <source>
        <dbReference type="SMART" id="SM00418"/>
    </source>
</evidence>
<gene>
    <name evidence="3" type="ORF">ABIF29_008764</name>
</gene>
<feature type="domain" description="HTH arsR-type" evidence="2">
    <location>
        <begin position="15"/>
        <end position="109"/>
    </location>
</feature>
<feature type="compositionally biased region" description="Basic and acidic residues" evidence="1">
    <location>
        <begin position="117"/>
        <end position="131"/>
    </location>
</feature>